<name>A0A6J5P3H2_9CAUD</name>
<protein>
    <submittedName>
        <fullName evidence="1">Uncharacterized protein</fullName>
    </submittedName>
</protein>
<evidence type="ECO:0000313" key="1">
    <source>
        <dbReference type="EMBL" id="CAB4166440.1"/>
    </source>
</evidence>
<reference evidence="1" key="1">
    <citation type="submission" date="2020-04" db="EMBL/GenBank/DDBJ databases">
        <authorList>
            <person name="Chiriac C."/>
            <person name="Salcher M."/>
            <person name="Ghai R."/>
            <person name="Kavagutti S V."/>
        </authorList>
    </citation>
    <scope>NUCLEOTIDE SEQUENCE</scope>
</reference>
<accession>A0A6J5P3H2</accession>
<gene>
    <name evidence="1" type="ORF">UFOVP835_35</name>
</gene>
<sequence length="67" mass="7566">MEVKHFQACAVIFKDGEPMRLSLSRGQKSSIALARRYFGVPWKALKGRGMRCVQVTIETPNLENKGE</sequence>
<dbReference type="EMBL" id="LR796787">
    <property type="protein sequence ID" value="CAB4166440.1"/>
    <property type="molecule type" value="Genomic_DNA"/>
</dbReference>
<proteinExistence type="predicted"/>
<organism evidence="1">
    <name type="scientific">uncultured Caudovirales phage</name>
    <dbReference type="NCBI Taxonomy" id="2100421"/>
    <lineage>
        <taxon>Viruses</taxon>
        <taxon>Duplodnaviria</taxon>
        <taxon>Heunggongvirae</taxon>
        <taxon>Uroviricota</taxon>
        <taxon>Caudoviricetes</taxon>
        <taxon>Peduoviridae</taxon>
        <taxon>Maltschvirus</taxon>
        <taxon>Maltschvirus maltsch</taxon>
    </lineage>
</organism>